<evidence type="ECO:0000313" key="2">
    <source>
        <dbReference type="Proteomes" id="UP000827432"/>
    </source>
</evidence>
<keyword evidence="2" id="KW-1185">Reference proteome</keyword>
<dbReference type="KEGG" id="vg:75690728"/>
<name>A0AAE7RVZ3_9CAUD</name>
<evidence type="ECO:0000313" key="1">
    <source>
        <dbReference type="EMBL" id="QWM90426.1"/>
    </source>
</evidence>
<dbReference type="GeneID" id="75690728"/>
<proteinExistence type="predicted"/>
<dbReference type="RefSeq" id="YP_010359998.1">
    <property type="nucleotide sequence ID" value="NC_062779.1"/>
</dbReference>
<gene>
    <name evidence="1" type="primary">gp_26563</name>
</gene>
<reference evidence="1 2" key="1">
    <citation type="submission" date="2021-04" db="EMBL/GenBank/DDBJ databases">
        <authorList>
            <person name="Shkoporov A.N."/>
            <person name="Stockdale S.R."/>
            <person name="Guerin E."/>
            <person name="Ross R.P."/>
            <person name="Hill C."/>
        </authorList>
    </citation>
    <scope>NUCLEOTIDE SEQUENCE [LARGE SCALE GENOMIC DNA]</scope>
    <source>
        <strain evidence="2">cr2_1</strain>
    </source>
</reference>
<protein>
    <submittedName>
        <fullName evidence="1">Uncharacterized protein</fullName>
    </submittedName>
</protein>
<sequence>MEMSLLNLLKPYEDISIAFQRYLLQVTNGSGNFIEFATTLSWRMQLGMVLEFLDIVYDVTISIFPNGGAVIKSINGRQMVADVYTTTEPVHPLVRYYNTINVACKYILKPF</sequence>
<organism evidence="1 2">
    <name type="scientific">uncultured phage cr2_1</name>
    <dbReference type="NCBI Taxonomy" id="2986394"/>
    <lineage>
        <taxon>Viruses</taxon>
        <taxon>Duplodnaviria</taxon>
        <taxon>Heunggongvirae</taxon>
        <taxon>Uroviricota</taxon>
        <taxon>Caudoviricetes</taxon>
        <taxon>Crassvirales</taxon>
        <taxon>Crevaviridae</taxon>
        <taxon>Coarsevirinae</taxon>
        <taxon>Junduvirus</taxon>
        <taxon>Junduvirus communis</taxon>
    </lineage>
</organism>
<dbReference type="Proteomes" id="UP000827432">
    <property type="component" value="Segment"/>
</dbReference>
<accession>A0AAE7RVZ3</accession>
<dbReference type="EMBL" id="MZ130489">
    <property type="protein sequence ID" value="QWM90426.1"/>
    <property type="molecule type" value="Genomic_DNA"/>
</dbReference>